<evidence type="ECO:0000256" key="4">
    <source>
        <dbReference type="ARBA" id="ARBA00022803"/>
    </source>
</evidence>
<comment type="caution">
    <text evidence="10">The sequence shown here is derived from an EMBL/GenBank/DDBJ whole genome shotgun (WGS) entry which is preliminary data.</text>
</comment>
<dbReference type="SUPFAM" id="SSF48452">
    <property type="entry name" value="TPR-like"/>
    <property type="match status" value="1"/>
</dbReference>
<dbReference type="PROSITE" id="PS50005">
    <property type="entry name" value="TPR"/>
    <property type="match status" value="2"/>
</dbReference>
<organism evidence="10 11">
    <name type="scientific">Sphingobacterium alimentarium</name>
    <dbReference type="NCBI Taxonomy" id="797292"/>
    <lineage>
        <taxon>Bacteria</taxon>
        <taxon>Pseudomonadati</taxon>
        <taxon>Bacteroidota</taxon>
        <taxon>Sphingobacteriia</taxon>
        <taxon>Sphingobacteriales</taxon>
        <taxon>Sphingobacteriaceae</taxon>
        <taxon>Sphingobacterium</taxon>
    </lineage>
</organism>
<dbReference type="OrthoDB" id="747875at2"/>
<name>A0A4R3VR20_9SPHI</name>
<evidence type="ECO:0000313" key="11">
    <source>
        <dbReference type="Proteomes" id="UP000295197"/>
    </source>
</evidence>
<dbReference type="PANTHER" id="PTHR46208">
    <property type="entry name" value="MITOCHONDRIAL IMPORT RECEPTOR SUBUNIT TOM70"/>
    <property type="match status" value="1"/>
</dbReference>
<evidence type="ECO:0000256" key="9">
    <source>
        <dbReference type="SAM" id="SignalP"/>
    </source>
</evidence>
<evidence type="ECO:0000256" key="2">
    <source>
        <dbReference type="ARBA" id="ARBA00022692"/>
    </source>
</evidence>
<evidence type="ECO:0000256" key="7">
    <source>
        <dbReference type="ARBA" id="ARBA00038030"/>
    </source>
</evidence>
<protein>
    <submittedName>
        <fullName evidence="10">Uncharacterized protein</fullName>
    </submittedName>
</protein>
<dbReference type="EMBL" id="SMBZ01000037">
    <property type="protein sequence ID" value="TCV09925.1"/>
    <property type="molecule type" value="Genomic_DNA"/>
</dbReference>
<feature type="signal peptide" evidence="9">
    <location>
        <begin position="1"/>
        <end position="19"/>
    </location>
</feature>
<dbReference type="GO" id="GO:0016020">
    <property type="term" value="C:membrane"/>
    <property type="evidence" value="ECO:0007669"/>
    <property type="project" value="UniProtKB-SubCell"/>
</dbReference>
<evidence type="ECO:0000256" key="8">
    <source>
        <dbReference type="PROSITE-ProRule" id="PRU00339"/>
    </source>
</evidence>
<comment type="similarity">
    <text evidence="7">Belongs to the Tom70 family.</text>
</comment>
<gene>
    <name evidence="10" type="ORF">EDC17_103712</name>
</gene>
<evidence type="ECO:0000256" key="1">
    <source>
        <dbReference type="ARBA" id="ARBA00004167"/>
    </source>
</evidence>
<feature type="repeat" description="TPR" evidence="8">
    <location>
        <begin position="155"/>
        <end position="188"/>
    </location>
</feature>
<dbReference type="Proteomes" id="UP000295197">
    <property type="component" value="Unassembled WGS sequence"/>
</dbReference>
<dbReference type="Pfam" id="PF13174">
    <property type="entry name" value="TPR_6"/>
    <property type="match status" value="1"/>
</dbReference>
<feature type="chain" id="PRO_5020786946" evidence="9">
    <location>
        <begin position="20"/>
        <end position="365"/>
    </location>
</feature>
<comment type="subcellular location">
    <subcellularLocation>
        <location evidence="1">Membrane</location>
        <topology evidence="1">Single-pass membrane protein</topology>
    </subcellularLocation>
</comment>
<proteinExistence type="inferred from homology"/>
<evidence type="ECO:0000313" key="10">
    <source>
        <dbReference type="EMBL" id="TCV09925.1"/>
    </source>
</evidence>
<keyword evidence="11" id="KW-1185">Reference proteome</keyword>
<keyword evidence="9" id="KW-0732">Signal</keyword>
<dbReference type="InterPro" id="IPR019734">
    <property type="entry name" value="TPR_rpt"/>
</dbReference>
<keyword evidence="4 8" id="KW-0802">TPR repeat</keyword>
<evidence type="ECO:0000256" key="6">
    <source>
        <dbReference type="ARBA" id="ARBA00023136"/>
    </source>
</evidence>
<dbReference type="InterPro" id="IPR011990">
    <property type="entry name" value="TPR-like_helical_dom_sf"/>
</dbReference>
<evidence type="ECO:0000256" key="3">
    <source>
        <dbReference type="ARBA" id="ARBA00022737"/>
    </source>
</evidence>
<sequence>MKALTASILFACISTTVVAQSNYKESSNSFARYTKSGEIKELENAKKFIDAAYKTKRDSSNSKNNILRAMVYSSLAYADSTRKIKTDKDPIETSLNAVKLLKQRDLSNYPNEINYVNQNLVAAYIYKANKHIEKKEYEQAYNSFLEVERLGSQSIDVLRNLAYLSAEAGKTQEAIAYYKKLIELTDVDAVTYISLAKLYKSTDNTHEYLNTLKTAREKFPQDKAILFLLVEAYAENKAYAAVTPIIAEALKHEPENIELSYLAGYANENVGNIPEAKKYYKKVLELDDNNYDANLALGLIHLNDFLKNNSNLEAQYSAQDYLLKANGIKPYAVNALKGLALFYETADDQEQLDRVNTLLNQLSNN</sequence>
<reference evidence="10 11" key="1">
    <citation type="submission" date="2019-03" db="EMBL/GenBank/DDBJ databases">
        <title>Genomic Encyclopedia of Type Strains, Phase IV (KMG-IV): sequencing the most valuable type-strain genomes for metagenomic binning, comparative biology and taxonomic classification.</title>
        <authorList>
            <person name="Goeker M."/>
        </authorList>
    </citation>
    <scope>NUCLEOTIDE SEQUENCE [LARGE SCALE GENOMIC DNA]</scope>
    <source>
        <strain evidence="10 11">DSM 22362</strain>
    </source>
</reference>
<keyword evidence="6" id="KW-0472">Membrane</keyword>
<dbReference type="AlphaFoldDB" id="A0A4R3VR20"/>
<dbReference type="SMART" id="SM00028">
    <property type="entry name" value="TPR"/>
    <property type="match status" value="4"/>
</dbReference>
<dbReference type="Gene3D" id="1.25.40.10">
    <property type="entry name" value="Tetratricopeptide repeat domain"/>
    <property type="match status" value="2"/>
</dbReference>
<dbReference type="PANTHER" id="PTHR46208:SF1">
    <property type="entry name" value="MITOCHONDRIAL IMPORT RECEPTOR SUBUNIT TOM70"/>
    <property type="match status" value="1"/>
</dbReference>
<evidence type="ECO:0000256" key="5">
    <source>
        <dbReference type="ARBA" id="ARBA00022989"/>
    </source>
</evidence>
<dbReference type="RefSeq" id="WP_132778397.1">
    <property type="nucleotide sequence ID" value="NZ_SMBZ01000037.1"/>
</dbReference>
<accession>A0A4R3VR20</accession>
<keyword evidence="3" id="KW-0677">Repeat</keyword>
<keyword evidence="5" id="KW-1133">Transmembrane helix</keyword>
<feature type="repeat" description="TPR" evidence="8">
    <location>
        <begin position="257"/>
        <end position="290"/>
    </location>
</feature>
<keyword evidence="2" id="KW-0812">Transmembrane</keyword>